<dbReference type="Gene3D" id="3.80.10.10">
    <property type="entry name" value="Ribonuclease Inhibitor"/>
    <property type="match status" value="1"/>
</dbReference>
<evidence type="ECO:0000313" key="2">
    <source>
        <dbReference type="Proteomes" id="UP000703661"/>
    </source>
</evidence>
<accession>A0A9P6MR21</accession>
<dbReference type="EMBL" id="JAAAID010001311">
    <property type="protein sequence ID" value="KAG0010555.1"/>
    <property type="molecule type" value="Genomic_DNA"/>
</dbReference>
<evidence type="ECO:0008006" key="3">
    <source>
        <dbReference type="Google" id="ProtNLM"/>
    </source>
</evidence>
<dbReference type="OrthoDB" id="2347616at2759"/>
<proteinExistence type="predicted"/>
<sequence>MIDPLSLAEIRHHVGLFLDDKDLFACIQVCSSWRNTFTPILYHTSTIFTYKAKNPTFETINKHADSVRDLILIGGIKLEQGSLQCSKLKTLMVINPERPRSQDAELSPAFADFIQANKGTLKRFRLSRHPEHSSAMLWNALAQCKDLVEILLRRNTVPQHDLEAFWEACSTTDELTLDSMVFQLDSVSPCMASLPERFPKLKILRLESIQGLSNKAQLEIIRRASNLNRLYWQPNGQSFPLDDYREVMSSRIFTNLQSLKLLQHTLGDEDVSLTLDAMTVAKDLEFGTSRFSESSYRSLMNNHATNIQSLILRVCPSVTSAMVQGILSGCPSLETLDVNIIQGTDLARIEPESEASEAVVLGKDWVCLKLKSLSVYFDLSGNGADIDQSTSEGKERFNRQRQLEQEHAFRQLSRLKGLKTLVFYDRLNRSSVKQSLELKLKSRGGELDQLSTLTELETIQFDDTDQDMSEEEIDWMSEHWPKLSALSGTFHRDDKRDKQLREYRDAKLSQ</sequence>
<keyword evidence="2" id="KW-1185">Reference proteome</keyword>
<comment type="caution">
    <text evidence="1">The sequence shown here is derived from an EMBL/GenBank/DDBJ whole genome shotgun (WGS) entry which is preliminary data.</text>
</comment>
<gene>
    <name evidence="1" type="ORF">BGZ80_001385</name>
</gene>
<dbReference type="InterPro" id="IPR032675">
    <property type="entry name" value="LRR_dom_sf"/>
</dbReference>
<evidence type="ECO:0000313" key="1">
    <source>
        <dbReference type="EMBL" id="KAG0010555.1"/>
    </source>
</evidence>
<dbReference type="Proteomes" id="UP000703661">
    <property type="component" value="Unassembled WGS sequence"/>
</dbReference>
<organism evidence="1 2">
    <name type="scientific">Entomortierella chlamydospora</name>
    <dbReference type="NCBI Taxonomy" id="101097"/>
    <lineage>
        <taxon>Eukaryota</taxon>
        <taxon>Fungi</taxon>
        <taxon>Fungi incertae sedis</taxon>
        <taxon>Mucoromycota</taxon>
        <taxon>Mortierellomycotina</taxon>
        <taxon>Mortierellomycetes</taxon>
        <taxon>Mortierellales</taxon>
        <taxon>Mortierellaceae</taxon>
        <taxon>Entomortierella</taxon>
    </lineage>
</organism>
<protein>
    <recommendedName>
        <fullName evidence="3">F-box domain-containing protein</fullName>
    </recommendedName>
</protein>
<reference evidence="1" key="1">
    <citation type="journal article" date="2020" name="Fungal Divers.">
        <title>Resolving the Mortierellaceae phylogeny through synthesis of multi-gene phylogenetics and phylogenomics.</title>
        <authorList>
            <person name="Vandepol N."/>
            <person name="Liber J."/>
            <person name="Desiro A."/>
            <person name="Na H."/>
            <person name="Kennedy M."/>
            <person name="Barry K."/>
            <person name="Grigoriev I.V."/>
            <person name="Miller A.N."/>
            <person name="O'Donnell K."/>
            <person name="Stajich J.E."/>
            <person name="Bonito G."/>
        </authorList>
    </citation>
    <scope>NUCLEOTIDE SEQUENCE</scope>
    <source>
        <strain evidence="1">NRRL 2769</strain>
    </source>
</reference>
<dbReference type="SUPFAM" id="SSF52047">
    <property type="entry name" value="RNI-like"/>
    <property type="match status" value="1"/>
</dbReference>
<dbReference type="SUPFAM" id="SSF81383">
    <property type="entry name" value="F-box domain"/>
    <property type="match status" value="1"/>
</dbReference>
<dbReference type="AlphaFoldDB" id="A0A9P6MR21"/>
<name>A0A9P6MR21_9FUNG</name>
<dbReference type="InterPro" id="IPR036047">
    <property type="entry name" value="F-box-like_dom_sf"/>
</dbReference>